<comment type="caution">
    <text evidence="1">The sequence shown here is derived from an EMBL/GenBank/DDBJ whole genome shotgun (WGS) entry which is preliminary data.</text>
</comment>
<proteinExistence type="predicted"/>
<gene>
    <name evidence="1" type="ORF">BHQ10_004107</name>
</gene>
<reference evidence="1 2" key="1">
    <citation type="journal article" date="2017" name="Biotechnol. Biofuels">
        <title>Differential beta-glucosidase expression as a function of carbon source availability in Talaromyces amestolkiae: a genomic and proteomic approach.</title>
        <authorList>
            <person name="de Eugenio L.I."/>
            <person name="Mendez-Liter J.A."/>
            <person name="Nieto-Dominguez M."/>
            <person name="Alonso L."/>
            <person name="Gil-Munoz J."/>
            <person name="Barriuso J."/>
            <person name="Prieto A."/>
            <person name="Martinez M.J."/>
        </authorList>
    </citation>
    <scope>NUCLEOTIDE SEQUENCE [LARGE SCALE GENOMIC DNA]</scope>
    <source>
        <strain evidence="1 2">CIB</strain>
    </source>
</reference>
<name>A0A364KX15_TALAM</name>
<organism evidence="1 2">
    <name type="scientific">Talaromyces amestolkiae</name>
    <dbReference type="NCBI Taxonomy" id="1196081"/>
    <lineage>
        <taxon>Eukaryota</taxon>
        <taxon>Fungi</taxon>
        <taxon>Dikarya</taxon>
        <taxon>Ascomycota</taxon>
        <taxon>Pezizomycotina</taxon>
        <taxon>Eurotiomycetes</taxon>
        <taxon>Eurotiomycetidae</taxon>
        <taxon>Eurotiales</taxon>
        <taxon>Trichocomaceae</taxon>
        <taxon>Talaromyces</taxon>
        <taxon>Talaromyces sect. Talaromyces</taxon>
    </lineage>
</organism>
<dbReference type="Proteomes" id="UP000249363">
    <property type="component" value="Unassembled WGS sequence"/>
</dbReference>
<dbReference type="STRING" id="1196081.A0A364KX15"/>
<protein>
    <recommendedName>
        <fullName evidence="3">Methyltransferase domain-containing protein</fullName>
    </recommendedName>
</protein>
<keyword evidence="2" id="KW-1185">Reference proteome</keyword>
<dbReference type="OrthoDB" id="61390at2759"/>
<dbReference type="AlphaFoldDB" id="A0A364KX15"/>
<accession>A0A364KX15</accession>
<dbReference type="GeneID" id="63793323"/>
<evidence type="ECO:0008006" key="3">
    <source>
        <dbReference type="Google" id="ProtNLM"/>
    </source>
</evidence>
<dbReference type="EMBL" id="MIKG01000007">
    <property type="protein sequence ID" value="RAO68095.1"/>
    <property type="molecule type" value="Genomic_DNA"/>
</dbReference>
<sequence length="363" mass="40566">MFDSIRRFFKFILGGHEDIYALDHAILNVAVPPEHMWMNMGYWKDTKSFPDACKALLDKVLVTAGLLNEDKTPITESLCDAHPEDAKQSVNFKLIDVGIGCGDQSLYLTRRLHRSTTTGSGNGNVRDTTIKDQTLVPLFDSYVGINITSAQANLARHRLETTAEYKSTSPPEWTSDVKIFAADAARPASWDRTLNEAIFGTIPPKSTLETSSAPLNGKEHVWLLGLDTLYHFRPSRIPLFECAYKDMNASIMGFDLLLGDSLSLWEKLCLRLICIVSGIPYGNLMTKKEYEGMLISVGYAQDNIKLVDISDHTFAGIADFLRVKEAELNKFGMTMGRLKTPGKIFDWWAKSGVIKGYVVVARR</sequence>
<evidence type="ECO:0000313" key="2">
    <source>
        <dbReference type="Proteomes" id="UP000249363"/>
    </source>
</evidence>
<dbReference type="RefSeq" id="XP_040732611.1">
    <property type="nucleotide sequence ID" value="XM_040876437.1"/>
</dbReference>
<evidence type="ECO:0000313" key="1">
    <source>
        <dbReference type="EMBL" id="RAO68095.1"/>
    </source>
</evidence>